<name>A0ABU6K902_9RHOO</name>
<evidence type="ECO:0000313" key="2">
    <source>
        <dbReference type="EMBL" id="MEC5388195.1"/>
    </source>
</evidence>
<dbReference type="Gene3D" id="3.90.550.10">
    <property type="entry name" value="Spore Coat Polysaccharide Biosynthesis Protein SpsA, Chain A"/>
    <property type="match status" value="1"/>
</dbReference>
<comment type="caution">
    <text evidence="2">The sequence shown here is derived from an EMBL/GenBank/DDBJ whole genome shotgun (WGS) entry which is preliminary data.</text>
</comment>
<protein>
    <submittedName>
        <fullName evidence="2">Glycosyltransferase</fullName>
    </submittedName>
</protein>
<dbReference type="Proteomes" id="UP001331561">
    <property type="component" value="Unassembled WGS sequence"/>
</dbReference>
<dbReference type="EMBL" id="JAYXHS010000005">
    <property type="protein sequence ID" value="MEC5388195.1"/>
    <property type="molecule type" value="Genomic_DNA"/>
</dbReference>
<reference evidence="2 3" key="1">
    <citation type="submission" date="2024-01" db="EMBL/GenBank/DDBJ databases">
        <title>Uliginosibacterium soil sp. nov.</title>
        <authorList>
            <person name="Lv Y."/>
        </authorList>
    </citation>
    <scope>NUCLEOTIDE SEQUENCE [LARGE SCALE GENOMIC DNA]</scope>
    <source>
        <strain evidence="2 3">H3</strain>
    </source>
</reference>
<keyword evidence="3" id="KW-1185">Reference proteome</keyword>
<evidence type="ECO:0000313" key="3">
    <source>
        <dbReference type="Proteomes" id="UP001331561"/>
    </source>
</evidence>
<sequence>MRKWSVIICSINAAKFAHVTQCYERLLAGRSYEIIGIHDAASLCEGYNRGIAQASGDILVFSHDDVLLLDPGFADKVETRLGTHALLGFAGTTEVRDAHWWAAGTASQRGAVAHAAPGARSLSLFVYGVGDEPVDSVQAIDGMCMVAHRRAVNSVQFDATTFDGFHLYDMDFSYRVHLAGLGVGVMNDSPIIHMSSGDFDAVWDTYRERFLYKHADALGLGPDAVIPAPQPIQARAADFQSPAELIAAWQPRLLRRATIALLRGQT</sequence>
<gene>
    <name evidence="2" type="ORF">VVD49_20845</name>
</gene>
<dbReference type="Pfam" id="PF13712">
    <property type="entry name" value="Glyco_tranf_2_5"/>
    <property type="match status" value="1"/>
</dbReference>
<dbReference type="RefSeq" id="WP_327601170.1">
    <property type="nucleotide sequence ID" value="NZ_JAYXHS010000005.1"/>
</dbReference>
<organism evidence="2 3">
    <name type="scientific">Uliginosibacterium silvisoli</name>
    <dbReference type="NCBI Taxonomy" id="3114758"/>
    <lineage>
        <taxon>Bacteria</taxon>
        <taxon>Pseudomonadati</taxon>
        <taxon>Pseudomonadota</taxon>
        <taxon>Betaproteobacteria</taxon>
        <taxon>Rhodocyclales</taxon>
        <taxon>Zoogloeaceae</taxon>
        <taxon>Uliginosibacterium</taxon>
    </lineage>
</organism>
<dbReference type="InterPro" id="IPR029044">
    <property type="entry name" value="Nucleotide-diphossugar_trans"/>
</dbReference>
<dbReference type="InterPro" id="IPR059123">
    <property type="entry name" value="StrF_dom"/>
</dbReference>
<accession>A0ABU6K902</accession>
<proteinExistence type="predicted"/>
<evidence type="ECO:0000259" key="1">
    <source>
        <dbReference type="Pfam" id="PF13712"/>
    </source>
</evidence>
<dbReference type="SUPFAM" id="SSF53448">
    <property type="entry name" value="Nucleotide-diphospho-sugar transferases"/>
    <property type="match status" value="1"/>
</dbReference>
<feature type="domain" description="Streptomycin biosynthesis protein StrF" evidence="1">
    <location>
        <begin position="5"/>
        <end position="213"/>
    </location>
</feature>